<dbReference type="EMBL" id="LS423452">
    <property type="protein sequence ID" value="SPS05786.1"/>
    <property type="molecule type" value="Genomic_DNA"/>
</dbReference>
<evidence type="ECO:0000313" key="1">
    <source>
        <dbReference type="EMBL" id="SPS05786.1"/>
    </source>
</evidence>
<gene>
    <name evidence="1" type="ORF">NITFAB_1376</name>
</gene>
<accession>A0A2X0SIX8</accession>
<proteinExistence type="predicted"/>
<sequence>MVYFQILRGNFRMEEIIDRLIELEFKYPIDTPEKWSQQVTQSSNRTTAHIFTTR</sequence>
<organism evidence="1">
    <name type="scientific">Candidatus Nitrotoga fabula</name>
    <dbReference type="NCBI Taxonomy" id="2182327"/>
    <lineage>
        <taxon>Bacteria</taxon>
        <taxon>Pseudomonadati</taxon>
        <taxon>Pseudomonadota</taxon>
        <taxon>Betaproteobacteria</taxon>
        <taxon>Nitrosomonadales</taxon>
        <taxon>Gallionellaceae</taxon>
        <taxon>Candidatus Nitrotoga</taxon>
    </lineage>
</organism>
<protein>
    <submittedName>
        <fullName evidence="1">Uncharacterized protein</fullName>
    </submittedName>
</protein>
<reference evidence="1" key="1">
    <citation type="submission" date="2018-05" db="EMBL/GenBank/DDBJ databases">
        <authorList>
            <person name="Lanie J.A."/>
            <person name="Ng W.-L."/>
            <person name="Kazmierczak K.M."/>
            <person name="Andrzejewski T.M."/>
            <person name="Davidsen T.M."/>
            <person name="Wayne K.J."/>
            <person name="Tettelin H."/>
            <person name="Glass J.I."/>
            <person name="Rusch D."/>
            <person name="Podicherti R."/>
            <person name="Tsui H.-C.T."/>
            <person name="Winkler M.E."/>
        </authorList>
    </citation>
    <scope>NUCLEOTIDE SEQUENCE</scope>
    <source>
        <strain evidence="1">KNB</strain>
    </source>
</reference>
<name>A0A2X0SIX8_9PROT</name>
<dbReference type="AlphaFoldDB" id="A0A2X0SIX8"/>